<accession>A0A977KBU1</accession>
<protein>
    <submittedName>
        <fullName evidence="1">Uncharacterized protein</fullName>
    </submittedName>
</protein>
<proteinExistence type="predicted"/>
<reference evidence="1" key="1">
    <citation type="submission" date="2013-11" db="EMBL/GenBank/DDBJ databases">
        <title>Comparative genomics of Ignicoccus.</title>
        <authorList>
            <person name="Podar M."/>
        </authorList>
    </citation>
    <scope>NUCLEOTIDE SEQUENCE</scope>
    <source>
        <strain evidence="1">DSM 13166</strain>
    </source>
</reference>
<name>A0A977KBU1_9CREN</name>
<dbReference type="KEGG" id="ipc:IPA_08005"/>
<evidence type="ECO:0000313" key="1">
    <source>
        <dbReference type="EMBL" id="UXD22759.1"/>
    </source>
</evidence>
<evidence type="ECO:0000313" key="2">
    <source>
        <dbReference type="Proteomes" id="UP001063698"/>
    </source>
</evidence>
<keyword evidence="2" id="KW-1185">Reference proteome</keyword>
<dbReference type="AlphaFoldDB" id="A0A977KBU1"/>
<sequence>MPFDASAFTFMGTVKDMSSFSQKCEKVSLRLIELKGESDVKRGWN</sequence>
<organism evidence="1 2">
    <name type="scientific">Ignicoccus pacificus DSM 13166</name>
    <dbReference type="NCBI Taxonomy" id="940294"/>
    <lineage>
        <taxon>Archaea</taxon>
        <taxon>Thermoproteota</taxon>
        <taxon>Thermoprotei</taxon>
        <taxon>Desulfurococcales</taxon>
        <taxon>Desulfurococcaceae</taxon>
        <taxon>Ignicoccus</taxon>
    </lineage>
</organism>
<dbReference type="EMBL" id="CP006868">
    <property type="protein sequence ID" value="UXD22759.1"/>
    <property type="molecule type" value="Genomic_DNA"/>
</dbReference>
<dbReference type="Proteomes" id="UP001063698">
    <property type="component" value="Chromosome"/>
</dbReference>
<gene>
    <name evidence="1" type="ORF">IPA_08005</name>
</gene>